<protein>
    <submittedName>
        <fullName evidence="2">Uncharacterized protein</fullName>
    </submittedName>
</protein>
<dbReference type="AlphaFoldDB" id="A0A173T9H5"/>
<evidence type="ECO:0000256" key="1">
    <source>
        <dbReference type="SAM" id="Coils"/>
    </source>
</evidence>
<evidence type="ECO:0000313" key="3">
    <source>
        <dbReference type="Proteomes" id="UP000095598"/>
    </source>
</evidence>
<feature type="coiled-coil region" evidence="1">
    <location>
        <begin position="103"/>
        <end position="130"/>
    </location>
</feature>
<name>A0A173T9H5_ANAHA</name>
<dbReference type="EMBL" id="CYXT01000014">
    <property type="protein sequence ID" value="CUM99150.1"/>
    <property type="molecule type" value="Genomic_DNA"/>
</dbReference>
<sequence>MRSKRELMREMLENAVIESAKPNYKFSYNCSTETNYKWVRIEDSWFSCVRRLKDKDNFCTKEDRYPLSAIDKVLDFIFLEEELEESELISLIGKEQIEKEANVKMLNSLLKDIEEKRKEISEDLQKHKLCDDRLLYSGQLKGYNVLKNHIIQIKKNL</sequence>
<dbReference type="Proteomes" id="UP000095598">
    <property type="component" value="Unassembled WGS sequence"/>
</dbReference>
<accession>A0A173T9H5</accession>
<evidence type="ECO:0000313" key="2">
    <source>
        <dbReference type="EMBL" id="CUM99150.1"/>
    </source>
</evidence>
<gene>
    <name evidence="2" type="ORF">ERS852425_01900</name>
</gene>
<organism evidence="2 3">
    <name type="scientific">Anaerostipes hadrus</name>
    <dbReference type="NCBI Taxonomy" id="649756"/>
    <lineage>
        <taxon>Bacteria</taxon>
        <taxon>Bacillati</taxon>
        <taxon>Bacillota</taxon>
        <taxon>Clostridia</taxon>
        <taxon>Lachnospirales</taxon>
        <taxon>Lachnospiraceae</taxon>
        <taxon>Anaerostipes</taxon>
    </lineage>
</organism>
<keyword evidence="1" id="KW-0175">Coiled coil</keyword>
<proteinExistence type="predicted"/>
<dbReference type="RefSeq" id="WP_055258784.1">
    <property type="nucleotide sequence ID" value="NZ_CYXT01000014.1"/>
</dbReference>
<reference evidence="2 3" key="1">
    <citation type="submission" date="2015-09" db="EMBL/GenBank/DDBJ databases">
        <authorList>
            <consortium name="Pathogen Informatics"/>
        </authorList>
    </citation>
    <scope>NUCLEOTIDE SEQUENCE [LARGE SCALE GENOMIC DNA]</scope>
    <source>
        <strain evidence="2 3">2789STDY5608868</strain>
    </source>
</reference>